<keyword evidence="4" id="KW-1185">Reference proteome</keyword>
<protein>
    <submittedName>
        <fullName evidence="3">Amidohydrolase family protein</fullName>
    </submittedName>
</protein>
<dbReference type="InterPro" id="IPR052358">
    <property type="entry name" value="Aro_Compnd_Degr_Hydrolases"/>
</dbReference>
<evidence type="ECO:0000313" key="4">
    <source>
        <dbReference type="Proteomes" id="UP001474181"/>
    </source>
</evidence>
<dbReference type="PANTHER" id="PTHR35563">
    <property type="entry name" value="BARREL METAL-DEPENDENT HYDROLASE, PUTATIVE (AFU_ORTHOLOGUE AFUA_1G16240)-RELATED"/>
    <property type="match status" value="1"/>
</dbReference>
<dbReference type="InterPro" id="IPR006680">
    <property type="entry name" value="Amidohydro-rel"/>
</dbReference>
<dbReference type="Pfam" id="PF04909">
    <property type="entry name" value="Amidohydro_2"/>
    <property type="match status" value="1"/>
</dbReference>
<dbReference type="PANTHER" id="PTHR35563:SF2">
    <property type="entry name" value="BARREL METAL-DEPENDENT HYDROLASE, PUTATIVE (AFU_ORTHOLOGUE AFUA_1G16240)-RELATED"/>
    <property type="match status" value="1"/>
</dbReference>
<accession>A0ABV1X7K3</accession>
<dbReference type="InterPro" id="IPR032466">
    <property type="entry name" value="Metal_Hydrolase"/>
</dbReference>
<gene>
    <name evidence="3" type="ORF">ABT404_37070</name>
</gene>
<feature type="domain" description="Amidohydrolase-related" evidence="2">
    <location>
        <begin position="11"/>
        <end position="275"/>
    </location>
</feature>
<name>A0ABV1X7K3_9ACTN</name>
<proteinExistence type="predicted"/>
<evidence type="ECO:0000313" key="3">
    <source>
        <dbReference type="EMBL" id="MER7185016.1"/>
    </source>
</evidence>
<dbReference type="RefSeq" id="WP_350787586.1">
    <property type="nucleotide sequence ID" value="NZ_JBEPEK010000392.1"/>
</dbReference>
<feature type="region of interest" description="Disordered" evidence="1">
    <location>
        <begin position="276"/>
        <end position="309"/>
    </location>
</feature>
<dbReference type="SUPFAM" id="SSF51556">
    <property type="entry name" value="Metallo-dependent hydrolases"/>
    <property type="match status" value="1"/>
</dbReference>
<evidence type="ECO:0000256" key="1">
    <source>
        <dbReference type="SAM" id="MobiDB-lite"/>
    </source>
</evidence>
<organism evidence="3 4">
    <name type="scientific">Streptomyces hyaluromycini</name>
    <dbReference type="NCBI Taxonomy" id="1377993"/>
    <lineage>
        <taxon>Bacteria</taxon>
        <taxon>Bacillati</taxon>
        <taxon>Actinomycetota</taxon>
        <taxon>Actinomycetes</taxon>
        <taxon>Kitasatosporales</taxon>
        <taxon>Streptomycetaceae</taxon>
        <taxon>Streptomyces</taxon>
    </lineage>
</organism>
<dbReference type="EMBL" id="JBEPEK010000392">
    <property type="protein sequence ID" value="MER7185016.1"/>
    <property type="molecule type" value="Genomic_DNA"/>
</dbReference>
<sequence>MPRLRLPPGSCDAHCHVFGPADVFPYAPERTFTPPDAPKEQLRALHAHLGLTRAVVVQSSCHGHDHRVLLDTLAAGEGGIRGVALIGEATGRAEAEELHRAGVRAFRLNFLPHLRSRPTGSEIDAVLERVDGLGWAAQLHVRGEDLPGLESVVRALPGRVVIDHMGRVDLGAGRDGPAVRCLRALLDTGAVWVKVSGVDRVSVQGPPYADAVELAASLVAYAPERVVWGTDYPHVNITGATPDDGLLVDLLERIAPNPAHLQRLLVDNPAELFDFEPITRPKGARGTARPAPTKPHPNDDPTRPPQQSA</sequence>
<comment type="caution">
    <text evidence="3">The sequence shown here is derived from an EMBL/GenBank/DDBJ whole genome shotgun (WGS) entry which is preliminary data.</text>
</comment>
<dbReference type="Gene3D" id="3.20.20.140">
    <property type="entry name" value="Metal-dependent hydrolases"/>
    <property type="match status" value="1"/>
</dbReference>
<reference evidence="3 4" key="1">
    <citation type="submission" date="2024-06" db="EMBL/GenBank/DDBJ databases">
        <title>The Natural Products Discovery Center: Release of the First 8490 Sequenced Strains for Exploring Actinobacteria Biosynthetic Diversity.</title>
        <authorList>
            <person name="Kalkreuter E."/>
            <person name="Kautsar S.A."/>
            <person name="Yang D."/>
            <person name="Bader C.D."/>
            <person name="Teijaro C.N."/>
            <person name="Fluegel L."/>
            <person name="Davis C.M."/>
            <person name="Simpson J.R."/>
            <person name="Lauterbach L."/>
            <person name="Steele A.D."/>
            <person name="Gui C."/>
            <person name="Meng S."/>
            <person name="Li G."/>
            <person name="Viehrig K."/>
            <person name="Ye F."/>
            <person name="Su P."/>
            <person name="Kiefer A.F."/>
            <person name="Nichols A."/>
            <person name="Cepeda A.J."/>
            <person name="Yan W."/>
            <person name="Fan B."/>
            <person name="Jiang Y."/>
            <person name="Adhikari A."/>
            <person name="Zheng C.-J."/>
            <person name="Schuster L."/>
            <person name="Cowan T.M."/>
            <person name="Smanski M.J."/>
            <person name="Chevrette M.G."/>
            <person name="De Carvalho L.P.S."/>
            <person name="Shen B."/>
        </authorList>
    </citation>
    <scope>NUCLEOTIDE SEQUENCE [LARGE SCALE GENOMIC DNA]</scope>
    <source>
        <strain evidence="3 4">NPDC000234</strain>
    </source>
</reference>
<dbReference type="Proteomes" id="UP001474181">
    <property type="component" value="Unassembled WGS sequence"/>
</dbReference>
<evidence type="ECO:0000259" key="2">
    <source>
        <dbReference type="Pfam" id="PF04909"/>
    </source>
</evidence>